<dbReference type="EMBL" id="BQXO01000001">
    <property type="protein sequence ID" value="GKT04864.1"/>
    <property type="molecule type" value="Genomic_DNA"/>
</dbReference>
<accession>A0ABQ5JMU3</accession>
<dbReference type="Proteomes" id="UP001628078">
    <property type="component" value="Unassembled WGS sequence"/>
</dbReference>
<organism evidence="1 2">
    <name type="scientific">Furfurilactobacillus curtus</name>
    <dbReference type="NCBI Taxonomy" id="1746200"/>
    <lineage>
        <taxon>Bacteria</taxon>
        <taxon>Bacillati</taxon>
        <taxon>Bacillota</taxon>
        <taxon>Bacilli</taxon>
        <taxon>Lactobacillales</taxon>
        <taxon>Lactobacillaceae</taxon>
        <taxon>Furfurilactobacillus</taxon>
    </lineage>
</organism>
<comment type="caution">
    <text evidence="1">The sequence shown here is derived from an EMBL/GenBank/DDBJ whole genome shotgun (WGS) entry which is preliminary data.</text>
</comment>
<gene>
    <name evidence="1" type="ORF">JCM31185_01530</name>
</gene>
<proteinExistence type="predicted"/>
<name>A0ABQ5JMU3_9LACO</name>
<protein>
    <submittedName>
        <fullName evidence="1">Uncharacterized protein</fullName>
    </submittedName>
</protein>
<sequence>MYLSVNDKMNAIADCNHGVGDSQSGDEVWHHRDYDGLWLDSTFFRKGIDGLSDQRLNRKFYSYSEMNELK</sequence>
<dbReference type="RefSeq" id="WP_407882115.1">
    <property type="nucleotide sequence ID" value="NZ_BQXO01000001.1"/>
</dbReference>
<evidence type="ECO:0000313" key="2">
    <source>
        <dbReference type="Proteomes" id="UP001628078"/>
    </source>
</evidence>
<evidence type="ECO:0000313" key="1">
    <source>
        <dbReference type="EMBL" id="GKT04864.1"/>
    </source>
</evidence>
<keyword evidence="2" id="KW-1185">Reference proteome</keyword>
<reference evidence="1 2" key="1">
    <citation type="submission" date="2022-03" db="EMBL/GenBank/DDBJ databases">
        <title>Draft genome sequence of Furfurilactobacillus curtus JCM 31185.</title>
        <authorList>
            <person name="Suzuki S."/>
            <person name="Endo A."/>
            <person name="Kajikawa A."/>
        </authorList>
    </citation>
    <scope>NUCLEOTIDE SEQUENCE [LARGE SCALE GENOMIC DNA]</scope>
    <source>
        <strain evidence="1 2">JCM 31185</strain>
    </source>
</reference>